<dbReference type="InterPro" id="IPR011989">
    <property type="entry name" value="ARM-like"/>
</dbReference>
<dbReference type="AlphaFoldDB" id="A0A813KMY1"/>
<dbReference type="GO" id="GO:0005737">
    <property type="term" value="C:cytoplasm"/>
    <property type="evidence" value="ECO:0007669"/>
    <property type="project" value="UniProtKB-SubCell"/>
</dbReference>
<evidence type="ECO:0000259" key="6">
    <source>
        <dbReference type="SMART" id="SM01349"/>
    </source>
</evidence>
<evidence type="ECO:0000313" key="8">
    <source>
        <dbReference type="Proteomes" id="UP000626109"/>
    </source>
</evidence>
<dbReference type="InterPro" id="IPR058584">
    <property type="entry name" value="IMB1_TNPO1-like_TPR"/>
</dbReference>
<name>A0A813KMY1_POLGL</name>
<dbReference type="PANTHER" id="PTHR10527">
    <property type="entry name" value="IMPORTIN BETA"/>
    <property type="match status" value="1"/>
</dbReference>
<comment type="subcellular location">
    <subcellularLocation>
        <location evidence="1">Cytoplasm</location>
    </subcellularLocation>
</comment>
<evidence type="ECO:0000256" key="2">
    <source>
        <dbReference type="ARBA" id="ARBA00022448"/>
    </source>
</evidence>
<feature type="non-terminal residue" evidence="7">
    <location>
        <position position="1"/>
    </location>
</feature>
<keyword evidence="5" id="KW-0653">Protein transport</keyword>
<dbReference type="Gene3D" id="1.25.10.10">
    <property type="entry name" value="Leucine-rich Repeat Variant"/>
    <property type="match status" value="1"/>
</dbReference>
<evidence type="ECO:0000256" key="5">
    <source>
        <dbReference type="ARBA" id="ARBA00022927"/>
    </source>
</evidence>
<organism evidence="7 8">
    <name type="scientific">Polarella glacialis</name>
    <name type="common">Dinoflagellate</name>
    <dbReference type="NCBI Taxonomy" id="89957"/>
    <lineage>
        <taxon>Eukaryota</taxon>
        <taxon>Sar</taxon>
        <taxon>Alveolata</taxon>
        <taxon>Dinophyceae</taxon>
        <taxon>Suessiales</taxon>
        <taxon>Suessiaceae</taxon>
        <taxon>Polarella</taxon>
    </lineage>
</organism>
<keyword evidence="2" id="KW-0813">Transport</keyword>
<dbReference type="Pfam" id="PF25574">
    <property type="entry name" value="TPR_IMB1"/>
    <property type="match status" value="1"/>
</dbReference>
<evidence type="ECO:0000256" key="4">
    <source>
        <dbReference type="ARBA" id="ARBA00022737"/>
    </source>
</evidence>
<evidence type="ECO:0000313" key="7">
    <source>
        <dbReference type="EMBL" id="CAE8709034.1"/>
    </source>
</evidence>
<dbReference type="InterPro" id="IPR016024">
    <property type="entry name" value="ARM-type_fold"/>
</dbReference>
<accession>A0A813KMY1</accession>
<dbReference type="InterPro" id="IPR040122">
    <property type="entry name" value="Importin_beta"/>
</dbReference>
<evidence type="ECO:0000256" key="1">
    <source>
        <dbReference type="ARBA" id="ARBA00004496"/>
    </source>
</evidence>
<dbReference type="GO" id="GO:0005634">
    <property type="term" value="C:nucleus"/>
    <property type="evidence" value="ECO:0007669"/>
    <property type="project" value="UniProtKB-SubCell"/>
</dbReference>
<protein>
    <recommendedName>
        <fullName evidence="6">TOG domain-containing protein</fullName>
    </recommendedName>
</protein>
<reference evidence="7" key="1">
    <citation type="submission" date="2021-02" db="EMBL/GenBank/DDBJ databases">
        <authorList>
            <person name="Dougan E. K."/>
            <person name="Rhodes N."/>
            <person name="Thang M."/>
            <person name="Chan C."/>
        </authorList>
    </citation>
    <scope>NUCLEOTIDE SEQUENCE</scope>
</reference>
<dbReference type="EMBL" id="CAJNNW010031782">
    <property type="protein sequence ID" value="CAE8709034.1"/>
    <property type="molecule type" value="Genomic_DNA"/>
</dbReference>
<feature type="non-terminal residue" evidence="7">
    <location>
        <position position="408"/>
    </location>
</feature>
<comment type="caution">
    <text evidence="7">The sequence shown here is derived from an EMBL/GenBank/DDBJ whole genome shotgun (WGS) entry which is preliminary data.</text>
</comment>
<dbReference type="SUPFAM" id="SSF48371">
    <property type="entry name" value="ARM repeat"/>
    <property type="match status" value="1"/>
</dbReference>
<keyword evidence="4" id="KW-0677">Repeat</keyword>
<dbReference type="Proteomes" id="UP000626109">
    <property type="component" value="Unassembled WGS sequence"/>
</dbReference>
<feature type="domain" description="TOG" evidence="6">
    <location>
        <begin position="133"/>
        <end position="384"/>
    </location>
</feature>
<proteinExistence type="predicted"/>
<dbReference type="GO" id="GO:0006606">
    <property type="term" value="P:protein import into nucleus"/>
    <property type="evidence" value="ECO:0007669"/>
    <property type="project" value="InterPro"/>
</dbReference>
<dbReference type="InterPro" id="IPR034085">
    <property type="entry name" value="TOG"/>
</dbReference>
<keyword evidence="3" id="KW-0963">Cytoplasm</keyword>
<dbReference type="SMART" id="SM01349">
    <property type="entry name" value="TOG"/>
    <property type="match status" value="1"/>
</dbReference>
<dbReference type="InterPro" id="IPR041653">
    <property type="entry name" value="Importin_rep_4"/>
</dbReference>
<evidence type="ECO:0000256" key="3">
    <source>
        <dbReference type="ARBA" id="ARBA00022490"/>
    </source>
</evidence>
<sequence length="408" mass="46041">VLQQLAQAKEEDLLQECIQGFIDVATVEPDFFKGQLQASMEPAKFMASVARTREVSDNGLRNLALEWLVTYLEKRTKWCIKSLPNYAPLVLEASMDLMLEVEDGEDELKAWAARMDDEEGEEDEDELYHFGEESIDRVVEAVQMEQLGTSVFRLIGHFASQASWQAKHAALAAIKQTVEYVEEQAHVDEMAKLLLQHVDHPHPRVRYTALHGIGQLANDQAPKFQETSHQTVMPALLKKMDDPVDRVAAMAMSAFVSFGEELDTSLMATYASAMMQKLVNKLQTSQHRGVREESITSIAVIAGVIEKDFSAYYDGIMPMLKQFIMHATSEKENRLRGKSFECMSLLGIAVGKEKFLPDARDAISEMMKTPLEADDVQREYIKEASERICQCLKKDFAPFLTHLLPGIF</sequence>
<gene>
    <name evidence="7" type="ORF">PGLA2088_LOCUS35238</name>
</gene>
<dbReference type="Pfam" id="PF18808">
    <property type="entry name" value="Importin_rep_4"/>
    <property type="match status" value="1"/>
</dbReference>